<dbReference type="Proteomes" id="UP000747542">
    <property type="component" value="Unassembled WGS sequence"/>
</dbReference>
<keyword evidence="9" id="KW-0131">Cell cycle</keyword>
<name>A0A8J5MYC5_HOMAM</name>
<dbReference type="PANTHER" id="PTHR14527:SF2">
    <property type="entry name" value="PROTEIN MIS12 HOMOLOG"/>
    <property type="match status" value="1"/>
</dbReference>
<sequence length="217" mass="24747">MASRSDMRNEQYEAQFFEFSPSSFLEGVKGIILDRLCEAVDHLESHLSKVQGEGLPHEEVQQGINLLRQQTDTNFTKTFQKFESHILESIMNVPPHILLPTDMEQATQPSTSEIIKVNTEIEKLHMELKNEKYLHAKLEEELQDIDLVLGEQQKVLNDTLSESRMANFEEAKEKLVLIQGIESETHSAGARVQEVTKLLKMEGANSPLQILETDVFK</sequence>
<evidence type="ECO:0000256" key="4">
    <source>
        <dbReference type="ARBA" id="ARBA00022454"/>
    </source>
</evidence>
<organism evidence="11 12">
    <name type="scientific">Homarus americanus</name>
    <name type="common">American lobster</name>
    <dbReference type="NCBI Taxonomy" id="6706"/>
    <lineage>
        <taxon>Eukaryota</taxon>
        <taxon>Metazoa</taxon>
        <taxon>Ecdysozoa</taxon>
        <taxon>Arthropoda</taxon>
        <taxon>Crustacea</taxon>
        <taxon>Multicrustacea</taxon>
        <taxon>Malacostraca</taxon>
        <taxon>Eumalacostraca</taxon>
        <taxon>Eucarida</taxon>
        <taxon>Decapoda</taxon>
        <taxon>Pleocyemata</taxon>
        <taxon>Astacidea</taxon>
        <taxon>Nephropoidea</taxon>
        <taxon>Nephropidae</taxon>
        <taxon>Homarus</taxon>
    </lineage>
</organism>
<evidence type="ECO:0000256" key="7">
    <source>
        <dbReference type="ARBA" id="ARBA00022838"/>
    </source>
</evidence>
<comment type="similarity">
    <text evidence="2">Belongs to the mis12 family.</text>
</comment>
<keyword evidence="6" id="KW-0498">Mitosis</keyword>
<evidence type="ECO:0000256" key="6">
    <source>
        <dbReference type="ARBA" id="ARBA00022776"/>
    </source>
</evidence>
<dbReference type="GO" id="GO:0000444">
    <property type="term" value="C:MIS12/MIND type complex"/>
    <property type="evidence" value="ECO:0007669"/>
    <property type="project" value="TreeGrafter"/>
</dbReference>
<keyword evidence="8" id="KW-0175">Coiled coil</keyword>
<keyword evidence="5" id="KW-0132">Cell division</keyword>
<dbReference type="InterPro" id="IPR008685">
    <property type="entry name" value="Centromere_Mis12"/>
</dbReference>
<dbReference type="GO" id="GO:0000070">
    <property type="term" value="P:mitotic sister chromatid segregation"/>
    <property type="evidence" value="ECO:0007669"/>
    <property type="project" value="TreeGrafter"/>
</dbReference>
<dbReference type="AlphaFoldDB" id="A0A8J5MYC5"/>
<proteinExistence type="inferred from homology"/>
<evidence type="ECO:0000256" key="2">
    <source>
        <dbReference type="ARBA" id="ARBA00008643"/>
    </source>
</evidence>
<keyword evidence="7" id="KW-0995">Kinetochore</keyword>
<dbReference type="GO" id="GO:0051382">
    <property type="term" value="P:kinetochore assembly"/>
    <property type="evidence" value="ECO:0007669"/>
    <property type="project" value="TreeGrafter"/>
</dbReference>
<dbReference type="Pfam" id="PF05859">
    <property type="entry name" value="Mis12"/>
    <property type="match status" value="1"/>
</dbReference>
<protein>
    <recommendedName>
        <fullName evidence="3">Protein MIS12 homolog</fullName>
    </recommendedName>
</protein>
<evidence type="ECO:0000256" key="1">
    <source>
        <dbReference type="ARBA" id="ARBA00004629"/>
    </source>
</evidence>
<gene>
    <name evidence="11" type="primary">Mis12-L</name>
    <name evidence="11" type="ORF">Hamer_G011724</name>
</gene>
<comment type="caution">
    <text evidence="11">The sequence shown here is derived from an EMBL/GenBank/DDBJ whole genome shotgun (WGS) entry which is preliminary data.</text>
</comment>
<evidence type="ECO:0000256" key="10">
    <source>
        <dbReference type="ARBA" id="ARBA00023328"/>
    </source>
</evidence>
<dbReference type="OrthoDB" id="1884855at2759"/>
<evidence type="ECO:0000256" key="8">
    <source>
        <dbReference type="ARBA" id="ARBA00023054"/>
    </source>
</evidence>
<accession>A0A8J5MYC5</accession>
<evidence type="ECO:0000313" key="11">
    <source>
        <dbReference type="EMBL" id="KAG7169025.1"/>
    </source>
</evidence>
<keyword evidence="4" id="KW-0158">Chromosome</keyword>
<evidence type="ECO:0000313" key="12">
    <source>
        <dbReference type="Proteomes" id="UP000747542"/>
    </source>
</evidence>
<dbReference type="GO" id="GO:0051301">
    <property type="term" value="P:cell division"/>
    <property type="evidence" value="ECO:0007669"/>
    <property type="project" value="UniProtKB-KW"/>
</dbReference>
<keyword evidence="12" id="KW-1185">Reference proteome</keyword>
<comment type="subcellular location">
    <subcellularLocation>
        <location evidence="1">Chromosome</location>
        <location evidence="1">Centromere</location>
        <location evidence="1">Kinetochore</location>
    </subcellularLocation>
</comment>
<evidence type="ECO:0000256" key="5">
    <source>
        <dbReference type="ARBA" id="ARBA00022618"/>
    </source>
</evidence>
<keyword evidence="10" id="KW-0137">Centromere</keyword>
<evidence type="ECO:0000256" key="9">
    <source>
        <dbReference type="ARBA" id="ARBA00023306"/>
    </source>
</evidence>
<evidence type="ECO:0000256" key="3">
    <source>
        <dbReference type="ARBA" id="ARBA00013793"/>
    </source>
</evidence>
<reference evidence="11" key="1">
    <citation type="journal article" date="2021" name="Sci. Adv.">
        <title>The American lobster genome reveals insights on longevity, neural, and immune adaptations.</title>
        <authorList>
            <person name="Polinski J.M."/>
            <person name="Zimin A.V."/>
            <person name="Clark K.F."/>
            <person name="Kohn A.B."/>
            <person name="Sadowski N."/>
            <person name="Timp W."/>
            <person name="Ptitsyn A."/>
            <person name="Khanna P."/>
            <person name="Romanova D.Y."/>
            <person name="Williams P."/>
            <person name="Greenwood S.J."/>
            <person name="Moroz L.L."/>
            <person name="Walt D.R."/>
            <person name="Bodnar A.G."/>
        </authorList>
    </citation>
    <scope>NUCLEOTIDE SEQUENCE</scope>
    <source>
        <strain evidence="11">GMGI-L3</strain>
    </source>
</reference>
<dbReference type="EMBL" id="JAHLQT010018664">
    <property type="protein sequence ID" value="KAG7169025.1"/>
    <property type="molecule type" value="Genomic_DNA"/>
</dbReference>
<dbReference type="GO" id="GO:0005634">
    <property type="term" value="C:nucleus"/>
    <property type="evidence" value="ECO:0007669"/>
    <property type="project" value="InterPro"/>
</dbReference>
<dbReference type="PANTHER" id="PTHR14527">
    <property type="entry name" value="PROTEIN MIS12 HOMOLOG"/>
    <property type="match status" value="1"/>
</dbReference>